<dbReference type="EMBL" id="DWZI01000066">
    <property type="protein sequence ID" value="HJA87060.1"/>
    <property type="molecule type" value="Genomic_DNA"/>
</dbReference>
<accession>A0A9D2HY27</accession>
<dbReference type="PROSITE" id="PS51257">
    <property type="entry name" value="PROKAR_LIPOPROTEIN"/>
    <property type="match status" value="1"/>
</dbReference>
<gene>
    <name evidence="1" type="ORF">H9950_12880</name>
</gene>
<sequence length="396" mass="44146">MKRLHLTIKKINMKPYSLFLAGIMLLLASCSEEINNTTTGSTIEPGTYIVGINLNMEVPLTKKINYGDNGNFSFDNEYSYDTIYLHCGEESIEIPVYDNANCPDGCKGFTYKICTDEQKTTLTPIDKNGNVSEQSLEIKDNQLIYFSSSSEDVWQATPNTESVPHDSSAKLYKRTEKNNAELFRSTDNFTIEDLQRGGQLNLKRICCGVTFFCTFTDRTDNELTAPEFEKVMGDVPGNYKIKIYIGGSGFTDEYNISNQEGTENNFDVYYASGNSFVEGEYGNTNAVPLRGGISEDENSRSGYGYATIEKNELITPVIEDKTVKAYIYITHGDLTIYTEVAGLSVTEGNFYRIGADIDIRELAAAFAEYEAASADTRATSAPRLFTPKSLVTHIEY</sequence>
<protein>
    <recommendedName>
        <fullName evidence="3">Lipoprotein</fullName>
    </recommendedName>
</protein>
<evidence type="ECO:0000313" key="2">
    <source>
        <dbReference type="Proteomes" id="UP000823862"/>
    </source>
</evidence>
<evidence type="ECO:0000313" key="1">
    <source>
        <dbReference type="EMBL" id="HJA87060.1"/>
    </source>
</evidence>
<dbReference type="Proteomes" id="UP000823862">
    <property type="component" value="Unassembled WGS sequence"/>
</dbReference>
<proteinExistence type="predicted"/>
<organism evidence="1 2">
    <name type="scientific">Candidatus Bacteroides avicola</name>
    <dbReference type="NCBI Taxonomy" id="2838468"/>
    <lineage>
        <taxon>Bacteria</taxon>
        <taxon>Pseudomonadati</taxon>
        <taxon>Bacteroidota</taxon>
        <taxon>Bacteroidia</taxon>
        <taxon>Bacteroidales</taxon>
        <taxon>Bacteroidaceae</taxon>
        <taxon>Bacteroides</taxon>
    </lineage>
</organism>
<reference evidence="1" key="1">
    <citation type="journal article" date="2021" name="PeerJ">
        <title>Extensive microbial diversity within the chicken gut microbiome revealed by metagenomics and culture.</title>
        <authorList>
            <person name="Gilroy R."/>
            <person name="Ravi A."/>
            <person name="Getino M."/>
            <person name="Pursley I."/>
            <person name="Horton D.L."/>
            <person name="Alikhan N.F."/>
            <person name="Baker D."/>
            <person name="Gharbi K."/>
            <person name="Hall N."/>
            <person name="Watson M."/>
            <person name="Adriaenssens E.M."/>
            <person name="Foster-Nyarko E."/>
            <person name="Jarju S."/>
            <person name="Secka A."/>
            <person name="Antonio M."/>
            <person name="Oren A."/>
            <person name="Chaudhuri R.R."/>
            <person name="La Ragione R."/>
            <person name="Hildebrand F."/>
            <person name="Pallen M.J."/>
        </authorList>
    </citation>
    <scope>NUCLEOTIDE SEQUENCE</scope>
    <source>
        <strain evidence="1">ChiHjej12B11-9795</strain>
    </source>
</reference>
<reference evidence="1" key="2">
    <citation type="submission" date="2021-04" db="EMBL/GenBank/DDBJ databases">
        <authorList>
            <person name="Gilroy R."/>
        </authorList>
    </citation>
    <scope>NUCLEOTIDE SEQUENCE</scope>
    <source>
        <strain evidence="1">ChiHjej12B11-9795</strain>
    </source>
</reference>
<name>A0A9D2HY27_9BACE</name>
<dbReference type="AlphaFoldDB" id="A0A9D2HY27"/>
<evidence type="ECO:0008006" key="3">
    <source>
        <dbReference type="Google" id="ProtNLM"/>
    </source>
</evidence>
<comment type="caution">
    <text evidence="1">The sequence shown here is derived from an EMBL/GenBank/DDBJ whole genome shotgun (WGS) entry which is preliminary data.</text>
</comment>